<dbReference type="AlphaFoldDB" id="E4U4J8"/>
<reference evidence="6" key="1">
    <citation type="submission" date="2010-11" db="EMBL/GenBank/DDBJ databases">
        <title>The complete sequence of chromosome of Oceanithermus profundus DSM 14977.</title>
        <authorList>
            <consortium name="US DOE Joint Genome Institute (JGI-PGF)"/>
            <person name="Lucas S."/>
            <person name="Copeland A."/>
            <person name="Lapidus A."/>
            <person name="Bruce D."/>
            <person name="Goodwin L."/>
            <person name="Pitluck S."/>
            <person name="Kyrpides N."/>
            <person name="Mavromatis K."/>
            <person name="Pagani I."/>
            <person name="Ivanova N."/>
            <person name="Zhang X."/>
            <person name="Brettin T."/>
            <person name="Detter J.C."/>
            <person name="Tapia R."/>
            <person name="Han C."/>
            <person name="Land M."/>
            <person name="Hauser L."/>
            <person name="Markowitz V."/>
            <person name="Cheng J.-F."/>
            <person name="Hugenholtz P."/>
            <person name="Woyke T."/>
            <person name="Wu D."/>
            <person name="Tindall B."/>
            <person name="Faehnrich R."/>
            <person name="Brambilla E."/>
            <person name="Klenk H.-P."/>
            <person name="Eisen J.A."/>
        </authorList>
    </citation>
    <scope>NUCLEOTIDE SEQUENCE [LARGE SCALE GENOMIC DNA]</scope>
    <source>
        <strain evidence="6">DSM 14977 / NBRC 100410 / VKM B-2274 / 506</strain>
    </source>
</reference>
<dbReference type="NCBIfam" id="TIGR02532">
    <property type="entry name" value="IV_pilin_GFxxxE"/>
    <property type="match status" value="1"/>
</dbReference>
<gene>
    <name evidence="5" type="ordered locus">Ocepr_1538</name>
</gene>
<organism evidence="5 6">
    <name type="scientific">Oceanithermus profundus (strain DSM 14977 / NBRC 100410 / VKM B-2274 / 506)</name>
    <dbReference type="NCBI Taxonomy" id="670487"/>
    <lineage>
        <taxon>Bacteria</taxon>
        <taxon>Thermotogati</taxon>
        <taxon>Deinococcota</taxon>
        <taxon>Deinococci</taxon>
        <taxon>Thermales</taxon>
        <taxon>Thermaceae</taxon>
        <taxon>Oceanithermus</taxon>
    </lineage>
</organism>
<dbReference type="EMBL" id="CP002361">
    <property type="protein sequence ID" value="ADR36991.1"/>
    <property type="molecule type" value="Genomic_DNA"/>
</dbReference>
<accession>E4U4J8</accession>
<dbReference type="GO" id="GO:0009279">
    <property type="term" value="C:cell outer membrane"/>
    <property type="evidence" value="ECO:0007669"/>
    <property type="project" value="UniProtKB-SubCell"/>
</dbReference>
<sequence length="147" mass="15742" precursor="true">MMRRRGFSLVELLIVLAVLGAVLAVGYASLRPLTQRSRVGEATAAVAASLQRARSFAQRANLPARWERTGAASYRLTLGANAVDARLPAGLTFANPPVGGRITYTAPYGEIDAVPHRITIRGYGFEADVRVVGVTGKVIRSNVRRAP</sequence>
<dbReference type="GO" id="GO:0042597">
    <property type="term" value="C:periplasmic space"/>
    <property type="evidence" value="ECO:0007669"/>
    <property type="project" value="UniProtKB-SubCell"/>
</dbReference>
<dbReference type="SUPFAM" id="SSF54523">
    <property type="entry name" value="Pili subunits"/>
    <property type="match status" value="1"/>
</dbReference>
<name>E4U4J8_OCEP5</name>
<keyword evidence="4" id="KW-0472">Membrane</keyword>
<comment type="subcellular location">
    <subcellularLocation>
        <location evidence="1">Cell outer membrane</location>
        <topology evidence="1">Single-pass membrane protein</topology>
    </subcellularLocation>
    <subcellularLocation>
        <location evidence="2">Periplasm</location>
    </subcellularLocation>
</comment>
<reference evidence="5 6" key="2">
    <citation type="journal article" date="2011" name="Stand. Genomic Sci.">
        <title>Complete genome sequence of Oceanithermus profundus type strain (506).</title>
        <authorList>
            <person name="Pati A."/>
            <person name="Zhang X."/>
            <person name="Lapidus A."/>
            <person name="Nolan M."/>
            <person name="Lucas S."/>
            <person name="Del Rio T.G."/>
            <person name="Tice H."/>
            <person name="Cheng J.F."/>
            <person name="Tapia R."/>
            <person name="Han C."/>
            <person name="Goodwin L."/>
            <person name="Pitluck S."/>
            <person name="Liolios K."/>
            <person name="Pagani I."/>
            <person name="Ivanova N."/>
            <person name="Mavromatis K."/>
            <person name="Chen A."/>
            <person name="Palaniappan K."/>
            <person name="Hauser L."/>
            <person name="Jeffries C.D."/>
            <person name="Brambilla E.M."/>
            <person name="Rohl A."/>
            <person name="Mwirichia R."/>
            <person name="Rohde M."/>
            <person name="Tindall B.J."/>
            <person name="Sikorski J."/>
            <person name="Wirth R."/>
            <person name="Goker M."/>
            <person name="Woyke T."/>
            <person name="Detter J.C."/>
            <person name="Bristow J."/>
            <person name="Eisen J.A."/>
            <person name="Markowitz V."/>
            <person name="Hugenholtz P."/>
            <person name="Kyrpides N.C."/>
            <person name="Klenk H.P."/>
            <person name="Land M."/>
        </authorList>
    </citation>
    <scope>NUCLEOTIDE SEQUENCE [LARGE SCALE GENOMIC DNA]</scope>
    <source>
        <strain evidence="6">DSM 14977 / NBRC 100410 / VKM B-2274 / 506</strain>
    </source>
</reference>
<keyword evidence="3" id="KW-0574">Periplasm</keyword>
<dbReference type="HOGENOM" id="CLU_140239_0_0_0"/>
<dbReference type="STRING" id="670487.Ocepr_1538"/>
<dbReference type="Pfam" id="PF07963">
    <property type="entry name" value="N_methyl"/>
    <property type="match status" value="1"/>
</dbReference>
<protein>
    <submittedName>
        <fullName evidence="5">Putative pilus assembly protein</fullName>
    </submittedName>
</protein>
<keyword evidence="6" id="KW-1185">Reference proteome</keyword>
<dbReference type="InterPro" id="IPR045584">
    <property type="entry name" value="Pilin-like"/>
</dbReference>
<dbReference type="Gene3D" id="3.30.700.10">
    <property type="entry name" value="Glycoprotein, Type 4 Pilin"/>
    <property type="match status" value="1"/>
</dbReference>
<dbReference type="KEGG" id="opr:Ocepr_1538"/>
<evidence type="ECO:0000256" key="4">
    <source>
        <dbReference type="ARBA" id="ARBA00023237"/>
    </source>
</evidence>
<evidence type="ECO:0000256" key="3">
    <source>
        <dbReference type="ARBA" id="ARBA00022764"/>
    </source>
</evidence>
<dbReference type="eggNOG" id="COG4970">
    <property type="taxonomic scope" value="Bacteria"/>
</dbReference>
<dbReference type="RefSeq" id="WP_013458161.1">
    <property type="nucleotide sequence ID" value="NC_014761.1"/>
</dbReference>
<evidence type="ECO:0000313" key="6">
    <source>
        <dbReference type="Proteomes" id="UP000008722"/>
    </source>
</evidence>
<dbReference type="Proteomes" id="UP000008722">
    <property type="component" value="Chromosome"/>
</dbReference>
<proteinExistence type="predicted"/>
<dbReference type="InterPro" id="IPR012902">
    <property type="entry name" value="N_methyl_site"/>
</dbReference>
<keyword evidence="4" id="KW-0998">Cell outer membrane</keyword>
<evidence type="ECO:0000256" key="2">
    <source>
        <dbReference type="ARBA" id="ARBA00004418"/>
    </source>
</evidence>
<dbReference type="OrthoDB" id="9832302at2"/>
<evidence type="ECO:0000313" key="5">
    <source>
        <dbReference type="EMBL" id="ADR36991.1"/>
    </source>
</evidence>
<evidence type="ECO:0000256" key="1">
    <source>
        <dbReference type="ARBA" id="ARBA00004203"/>
    </source>
</evidence>
<dbReference type="PROSITE" id="PS00409">
    <property type="entry name" value="PROKAR_NTER_METHYL"/>
    <property type="match status" value="1"/>
</dbReference>